<dbReference type="RefSeq" id="WP_125174608.1">
    <property type="nucleotide sequence ID" value="NZ_JBHYBM010000131.1"/>
</dbReference>
<evidence type="ECO:0000313" key="13">
    <source>
        <dbReference type="Proteomes" id="UP000278422"/>
    </source>
</evidence>
<evidence type="ECO:0000259" key="11">
    <source>
        <dbReference type="PROSITE" id="PS50929"/>
    </source>
</evidence>
<dbReference type="Pfam" id="PF00664">
    <property type="entry name" value="ABC_membrane"/>
    <property type="match status" value="1"/>
</dbReference>
<sequence length="568" mass="61105">MHLLRLLTTRSRPYAVYVAAVLVLQLASTLATLYLPTLNARIIDRGVAVGDVDYIGRTGLVMLGVALLQVVTAVAAVWFGARTATGIGRDLRRDVYRAVSRFGAATLITRGTNDVQQVQTVSVMMLNLIVMAPIMSVGGIVMAVREDAGLSWLVWVAVPVLFVVVGALVARLMPMFTLMQDRLDAVNGVLREQITGIRVVRAFVREDHEVRRFGEANDRITALSLSIGRVFVLMGPVITMILHVATASVLWFGGHRVADGAMEVGSLTAFIQYLLQILTAVMMGTFMAMMLPRAVICARRIAEVLDTEPAVREPVDPVTPDRLAGDVEFRDVSFRYPGAEEPVLSGVSFTARPGEVTAVIGATGSGKSTLLTLIPRLYAPTSGEVLVDGVSVTEMSREEPSRRVAVVPQRPYLFSGTIAHNLRFGRPSATDGELWDALTVAQAADLVRDRPGGLESTVSQGGTDVSGGQRQRLCIARALVARPRVLLFDDSFSALDVATDARLRAALAPRTRGTTVIIVAQRVATITDADRILVMDAGRVVAEGTHDDLLATSPTYRAIAESQGVARV</sequence>
<keyword evidence="2" id="KW-0813">Transport</keyword>
<dbReference type="InterPro" id="IPR036640">
    <property type="entry name" value="ABC1_TM_sf"/>
</dbReference>
<evidence type="ECO:0000256" key="9">
    <source>
        <dbReference type="SAM" id="Phobius"/>
    </source>
</evidence>
<dbReference type="PANTHER" id="PTHR43394">
    <property type="entry name" value="ATP-DEPENDENT PERMEASE MDL1, MITOCHONDRIAL"/>
    <property type="match status" value="1"/>
</dbReference>
<dbReference type="SMART" id="SM00382">
    <property type="entry name" value="AAA"/>
    <property type="match status" value="1"/>
</dbReference>
<feature type="transmembrane region" description="Helical" evidence="9">
    <location>
        <begin position="55"/>
        <end position="79"/>
    </location>
</feature>
<evidence type="ECO:0000256" key="6">
    <source>
        <dbReference type="ARBA" id="ARBA00022840"/>
    </source>
</evidence>
<dbReference type="FunFam" id="3.40.50.300:FF:000854">
    <property type="entry name" value="Multidrug ABC transporter ATP-binding protein"/>
    <property type="match status" value="1"/>
</dbReference>
<dbReference type="GO" id="GO:0015421">
    <property type="term" value="F:ABC-type oligopeptide transporter activity"/>
    <property type="evidence" value="ECO:0007669"/>
    <property type="project" value="TreeGrafter"/>
</dbReference>
<dbReference type="PROSITE" id="PS50893">
    <property type="entry name" value="ABC_TRANSPORTER_2"/>
    <property type="match status" value="1"/>
</dbReference>
<dbReference type="GO" id="GO:0016887">
    <property type="term" value="F:ATP hydrolysis activity"/>
    <property type="evidence" value="ECO:0007669"/>
    <property type="project" value="InterPro"/>
</dbReference>
<keyword evidence="8 9" id="KW-0472">Membrane</keyword>
<dbReference type="InterPro" id="IPR003439">
    <property type="entry name" value="ABC_transporter-like_ATP-bd"/>
</dbReference>
<dbReference type="Gene3D" id="3.40.50.300">
    <property type="entry name" value="P-loop containing nucleotide triphosphate hydrolases"/>
    <property type="match status" value="1"/>
</dbReference>
<feature type="transmembrane region" description="Helical" evidence="9">
    <location>
        <begin position="150"/>
        <end position="173"/>
    </location>
</feature>
<name>A0A426Q3K4_9CORY</name>
<feature type="domain" description="ABC transmembrane type-1" evidence="11">
    <location>
        <begin position="19"/>
        <end position="293"/>
    </location>
</feature>
<dbReference type="SUPFAM" id="SSF90123">
    <property type="entry name" value="ABC transporter transmembrane region"/>
    <property type="match status" value="1"/>
</dbReference>
<dbReference type="InterPro" id="IPR039421">
    <property type="entry name" value="Type_1_exporter"/>
</dbReference>
<evidence type="ECO:0000256" key="1">
    <source>
        <dbReference type="ARBA" id="ARBA00004651"/>
    </source>
</evidence>
<keyword evidence="5" id="KW-0547">Nucleotide-binding</keyword>
<dbReference type="Pfam" id="PF00005">
    <property type="entry name" value="ABC_tran"/>
    <property type="match status" value="1"/>
</dbReference>
<dbReference type="PANTHER" id="PTHR43394:SF1">
    <property type="entry name" value="ATP-BINDING CASSETTE SUB-FAMILY B MEMBER 10, MITOCHONDRIAL"/>
    <property type="match status" value="1"/>
</dbReference>
<feature type="transmembrane region" description="Helical" evidence="9">
    <location>
        <begin position="125"/>
        <end position="144"/>
    </location>
</feature>
<evidence type="ECO:0000256" key="8">
    <source>
        <dbReference type="ARBA" id="ARBA00023136"/>
    </source>
</evidence>
<feature type="transmembrane region" description="Helical" evidence="9">
    <location>
        <begin position="273"/>
        <end position="291"/>
    </location>
</feature>
<dbReference type="GO" id="GO:0005886">
    <property type="term" value="C:plasma membrane"/>
    <property type="evidence" value="ECO:0007669"/>
    <property type="project" value="UniProtKB-SubCell"/>
</dbReference>
<protein>
    <submittedName>
        <fullName evidence="12">Multidrug ABC transporter ATP-binding protein</fullName>
    </submittedName>
</protein>
<evidence type="ECO:0000256" key="2">
    <source>
        <dbReference type="ARBA" id="ARBA00022448"/>
    </source>
</evidence>
<dbReference type="InterPro" id="IPR011527">
    <property type="entry name" value="ABC1_TM_dom"/>
</dbReference>
<reference evidence="12 13" key="1">
    <citation type="submission" date="2018-01" db="EMBL/GenBank/DDBJ databases">
        <title>Twenty Corynebacterium bovis Genomes.</title>
        <authorList>
            <person name="Gulvik C.A."/>
        </authorList>
    </citation>
    <scope>NUCLEOTIDE SEQUENCE [LARGE SCALE GENOMIC DNA]</scope>
    <source>
        <strain evidence="12 13">16-2004</strain>
    </source>
</reference>
<evidence type="ECO:0000313" key="12">
    <source>
        <dbReference type="EMBL" id="RRQ03261.1"/>
    </source>
</evidence>
<comment type="caution">
    <text evidence="12">The sequence shown here is derived from an EMBL/GenBank/DDBJ whole genome shotgun (WGS) entry which is preliminary data.</text>
</comment>
<evidence type="ECO:0000256" key="7">
    <source>
        <dbReference type="ARBA" id="ARBA00022989"/>
    </source>
</evidence>
<keyword evidence="13" id="KW-1185">Reference proteome</keyword>
<dbReference type="InterPro" id="IPR027417">
    <property type="entry name" value="P-loop_NTPase"/>
</dbReference>
<dbReference type="InterPro" id="IPR003593">
    <property type="entry name" value="AAA+_ATPase"/>
</dbReference>
<organism evidence="12 13">
    <name type="scientific">Corynebacterium bovis</name>
    <dbReference type="NCBI Taxonomy" id="36808"/>
    <lineage>
        <taxon>Bacteria</taxon>
        <taxon>Bacillati</taxon>
        <taxon>Actinomycetota</taxon>
        <taxon>Actinomycetes</taxon>
        <taxon>Mycobacteriales</taxon>
        <taxon>Corynebacteriaceae</taxon>
        <taxon>Corynebacterium</taxon>
    </lineage>
</organism>
<dbReference type="EMBL" id="PQNQ01000021">
    <property type="protein sequence ID" value="RRQ03261.1"/>
    <property type="molecule type" value="Genomic_DNA"/>
</dbReference>
<gene>
    <name evidence="12" type="ORF">CXF42_07850</name>
</gene>
<dbReference type="SUPFAM" id="SSF52540">
    <property type="entry name" value="P-loop containing nucleoside triphosphate hydrolases"/>
    <property type="match status" value="1"/>
</dbReference>
<feature type="transmembrane region" description="Helical" evidence="9">
    <location>
        <begin position="230"/>
        <end position="253"/>
    </location>
</feature>
<dbReference type="PROSITE" id="PS00211">
    <property type="entry name" value="ABC_TRANSPORTER_1"/>
    <property type="match status" value="1"/>
</dbReference>
<keyword evidence="3" id="KW-1003">Cell membrane</keyword>
<dbReference type="AlphaFoldDB" id="A0A426Q3K4"/>
<dbReference type="CDD" id="cd18548">
    <property type="entry name" value="ABC_6TM_Tm287_like"/>
    <property type="match status" value="1"/>
</dbReference>
<evidence type="ECO:0000256" key="4">
    <source>
        <dbReference type="ARBA" id="ARBA00022692"/>
    </source>
</evidence>
<dbReference type="PROSITE" id="PS50929">
    <property type="entry name" value="ABC_TM1F"/>
    <property type="match status" value="1"/>
</dbReference>
<comment type="subcellular location">
    <subcellularLocation>
        <location evidence="1">Cell membrane</location>
        <topology evidence="1">Multi-pass membrane protein</topology>
    </subcellularLocation>
</comment>
<feature type="domain" description="ABC transporter" evidence="10">
    <location>
        <begin position="327"/>
        <end position="562"/>
    </location>
</feature>
<keyword evidence="7 9" id="KW-1133">Transmembrane helix</keyword>
<evidence type="ECO:0000256" key="3">
    <source>
        <dbReference type="ARBA" id="ARBA00022475"/>
    </source>
</evidence>
<dbReference type="Gene3D" id="1.20.1560.10">
    <property type="entry name" value="ABC transporter type 1, transmembrane domain"/>
    <property type="match status" value="1"/>
</dbReference>
<accession>A0A426Q3K4</accession>
<dbReference type="GO" id="GO:0005524">
    <property type="term" value="F:ATP binding"/>
    <property type="evidence" value="ECO:0007669"/>
    <property type="project" value="UniProtKB-KW"/>
</dbReference>
<dbReference type="Proteomes" id="UP000278422">
    <property type="component" value="Unassembled WGS sequence"/>
</dbReference>
<evidence type="ECO:0000259" key="10">
    <source>
        <dbReference type="PROSITE" id="PS50893"/>
    </source>
</evidence>
<keyword evidence="6 12" id="KW-0067">ATP-binding</keyword>
<feature type="transmembrane region" description="Helical" evidence="9">
    <location>
        <begin position="14"/>
        <end position="35"/>
    </location>
</feature>
<proteinExistence type="predicted"/>
<keyword evidence="4 9" id="KW-0812">Transmembrane</keyword>
<evidence type="ECO:0000256" key="5">
    <source>
        <dbReference type="ARBA" id="ARBA00022741"/>
    </source>
</evidence>
<dbReference type="InterPro" id="IPR017871">
    <property type="entry name" value="ABC_transporter-like_CS"/>
</dbReference>